<dbReference type="Proteomes" id="UP000245423">
    <property type="component" value="Chromosome 1"/>
</dbReference>
<keyword evidence="2" id="KW-1185">Reference proteome</keyword>
<accession>A0A1M4PLZ3</accession>
<reference evidence="1 2" key="1">
    <citation type="submission" date="2016-11" db="EMBL/GenBank/DDBJ databases">
        <authorList>
            <person name="Manzoor S."/>
        </authorList>
    </citation>
    <scope>NUCLEOTIDE SEQUENCE [LARGE SCALE GENOMIC DNA]</scope>
    <source>
        <strain evidence="1">Clostridium ultunense strain Esp</strain>
    </source>
</reference>
<dbReference type="EMBL" id="LT669839">
    <property type="protein sequence ID" value="SHD76475.1"/>
    <property type="molecule type" value="Genomic_DNA"/>
</dbReference>
<sequence>MKYYKFFLNSGGVLWQPFQNLVEIKSIRITLYFHKLEVLLRQLFMEIM</sequence>
<proteinExistence type="predicted"/>
<dbReference type="AlphaFoldDB" id="A0A1M4PLZ3"/>
<evidence type="ECO:0000313" key="1">
    <source>
        <dbReference type="EMBL" id="SHD76475.1"/>
    </source>
</evidence>
<evidence type="ECO:0000313" key="2">
    <source>
        <dbReference type="Proteomes" id="UP000245423"/>
    </source>
</evidence>
<name>A0A1M4PLZ3_9FIRM</name>
<gene>
    <name evidence="1" type="ORF">CUESP1_1101</name>
</gene>
<protein>
    <submittedName>
        <fullName evidence="1">Uncharacterized protein</fullName>
    </submittedName>
</protein>
<organism evidence="1 2">
    <name type="scientific">[Clostridium] ultunense Esp</name>
    <dbReference type="NCBI Taxonomy" id="1288971"/>
    <lineage>
        <taxon>Bacteria</taxon>
        <taxon>Bacillati</taxon>
        <taxon>Bacillota</taxon>
        <taxon>Tissierellia</taxon>
        <taxon>Tissierellales</taxon>
        <taxon>Tepidimicrobiaceae</taxon>
        <taxon>Schnuerera</taxon>
    </lineage>
</organism>